<name>E9S797_RUMAL</name>
<keyword evidence="4" id="KW-1185">Reference proteome</keyword>
<dbReference type="AlphaFoldDB" id="E9S797"/>
<evidence type="ECO:0000313" key="3">
    <source>
        <dbReference type="EMBL" id="EGC04829.1"/>
    </source>
</evidence>
<gene>
    <name evidence="3" type="ORF">CUS_6108</name>
</gene>
<feature type="region of interest" description="Disordered" evidence="1">
    <location>
        <begin position="28"/>
        <end position="66"/>
    </location>
</feature>
<evidence type="ECO:0000256" key="2">
    <source>
        <dbReference type="SAM" id="Phobius"/>
    </source>
</evidence>
<comment type="caution">
    <text evidence="3">The sequence shown here is derived from an EMBL/GenBank/DDBJ whole genome shotgun (WGS) entry which is preliminary data.</text>
</comment>
<keyword evidence="2" id="KW-0812">Transmembrane</keyword>
<evidence type="ECO:0000313" key="4">
    <source>
        <dbReference type="Proteomes" id="UP000004259"/>
    </source>
</evidence>
<feature type="transmembrane region" description="Helical" evidence="2">
    <location>
        <begin position="72"/>
        <end position="92"/>
    </location>
</feature>
<accession>E9S797</accession>
<dbReference type="RefSeq" id="WP_002846859.1">
    <property type="nucleotide sequence ID" value="NZ_ADKM02000008.1"/>
</dbReference>
<sequence length="592" mass="65832">MRFSDGIKKYGNENRKRIFDEIIAAAEKDSAEDISRRDDKTHDKKDKQTDKREDKTMIMNNTARIRSSKGGLIAAACAVLVVGGGLLAANHMSGKPDISPRSTGASVATDAEDSTAENITETDTKTTDDHGVDDNGTDDSKADNNKKEDKNKKDSKSESSKVDESKSESSKAADSKSVESQAEKKAVELTKIAPIDELDINRNLWLDEASADAVRLIDGSDFIGEAIVMSSTTEEINGQLYNVYLCNTKGDGNGNCPVFKNTLGVAFDEVRIMRPVTDSAKAINDGDKIFVLAKNGVQSETGEFSLELVEPSTVFEWDNRLKRYVNADQPGHPVNEGNYIPYAEYENGLYEHDIDDYFKSALSSRKNANELDFVKNWCAYHDVELRIHEVPNSRGELFKKGDLKGMSYFNGDTVTNDDSFYGLVVEVSNGEISSEDEYNDEYSPEYELKVSDKGQVIEGFEDYNIELVSLRYDPEFIIYTVELGITKKDGSEFKNISDIEFDPIDYMNVVYGDLDPLMKATSASDANVGMSWIDNDDPTRMRVTCGCYCDIDLSGVDETPEATLELKEIDYQGKTETGLFRVNFKVDVNDRA</sequence>
<evidence type="ECO:0000256" key="1">
    <source>
        <dbReference type="SAM" id="MobiDB-lite"/>
    </source>
</evidence>
<feature type="region of interest" description="Disordered" evidence="1">
    <location>
        <begin position="93"/>
        <end position="185"/>
    </location>
</feature>
<keyword evidence="2" id="KW-0472">Membrane</keyword>
<dbReference type="Proteomes" id="UP000004259">
    <property type="component" value="Unassembled WGS sequence"/>
</dbReference>
<feature type="compositionally biased region" description="Basic and acidic residues" evidence="1">
    <location>
        <begin position="122"/>
        <end position="185"/>
    </location>
</feature>
<dbReference type="EMBL" id="ADKM02000008">
    <property type="protein sequence ID" value="EGC04829.1"/>
    <property type="molecule type" value="Genomic_DNA"/>
</dbReference>
<reference evidence="3 4" key="1">
    <citation type="submission" date="2011-02" db="EMBL/GenBank/DDBJ databases">
        <authorList>
            <person name="Nelson K.E."/>
            <person name="Sutton G."/>
            <person name="Torralba M."/>
            <person name="Durkin S."/>
            <person name="Harkins D."/>
            <person name="Montgomery R."/>
            <person name="Ziemer C."/>
            <person name="Klaassens E."/>
            <person name="Ocuiv P."/>
            <person name="Morrison M."/>
        </authorList>
    </citation>
    <scope>NUCLEOTIDE SEQUENCE [LARGE SCALE GENOMIC DNA]</scope>
    <source>
        <strain evidence="3 4">8</strain>
    </source>
</reference>
<organism evidence="3 4">
    <name type="scientific">Ruminococcus albus 8</name>
    <dbReference type="NCBI Taxonomy" id="246199"/>
    <lineage>
        <taxon>Bacteria</taxon>
        <taxon>Bacillati</taxon>
        <taxon>Bacillota</taxon>
        <taxon>Clostridia</taxon>
        <taxon>Eubacteriales</taxon>
        <taxon>Oscillospiraceae</taxon>
        <taxon>Ruminococcus</taxon>
    </lineage>
</organism>
<dbReference type="OrthoDB" id="1814945at2"/>
<proteinExistence type="predicted"/>
<feature type="compositionally biased region" description="Basic and acidic residues" evidence="1">
    <location>
        <begin position="28"/>
        <end position="56"/>
    </location>
</feature>
<protein>
    <submittedName>
        <fullName evidence="3">Gram-positive signal peptide protein, YSIRK family</fullName>
    </submittedName>
</protein>
<dbReference type="STRING" id="246199.CUS_6108"/>
<keyword evidence="2" id="KW-1133">Transmembrane helix</keyword>